<gene>
    <name evidence="1" type="primary">AlNc14C234G9348</name>
    <name evidence="1" type="ORF">ALNC14_104730</name>
</gene>
<name>F0WSK3_9STRA</name>
<accession>F0WSK3</accession>
<protein>
    <submittedName>
        <fullName evidence="1">AlNc14C234G9348 protein</fullName>
    </submittedName>
</protein>
<reference evidence="1" key="1">
    <citation type="journal article" date="2011" name="PLoS Biol.">
        <title>Gene gain and loss during evolution of obligate parasitism in the white rust pathogen of Arabidopsis thaliana.</title>
        <authorList>
            <person name="Kemen E."/>
            <person name="Gardiner A."/>
            <person name="Schultz-Larsen T."/>
            <person name="Kemen A.C."/>
            <person name="Balmuth A.L."/>
            <person name="Robert-Seilaniantz A."/>
            <person name="Bailey K."/>
            <person name="Holub E."/>
            <person name="Studholme D.J."/>
            <person name="Maclean D."/>
            <person name="Jones J.D."/>
        </authorList>
    </citation>
    <scope>NUCLEOTIDE SEQUENCE</scope>
</reference>
<organism evidence="1">
    <name type="scientific">Albugo laibachii Nc14</name>
    <dbReference type="NCBI Taxonomy" id="890382"/>
    <lineage>
        <taxon>Eukaryota</taxon>
        <taxon>Sar</taxon>
        <taxon>Stramenopiles</taxon>
        <taxon>Oomycota</taxon>
        <taxon>Peronosporomycetes</taxon>
        <taxon>Albuginales</taxon>
        <taxon>Albuginaceae</taxon>
        <taxon>Albugo</taxon>
    </lineage>
</organism>
<dbReference type="HOGENOM" id="CLU_2983065_0_0_1"/>
<sequence length="58" mass="6442">MGIAHTSRSVLLKVGRSKIQIYSSGTLRADLTCDKQLWSLAHLLKPTDADTPPRPYYA</sequence>
<proteinExistence type="predicted"/>
<dbReference type="AlphaFoldDB" id="F0WSK3"/>
<reference evidence="1" key="2">
    <citation type="submission" date="2011-02" db="EMBL/GenBank/DDBJ databases">
        <authorList>
            <person name="MacLean D."/>
        </authorList>
    </citation>
    <scope>NUCLEOTIDE SEQUENCE</scope>
</reference>
<dbReference type="EMBL" id="FR824279">
    <property type="protein sequence ID" value="CCA24329.1"/>
    <property type="molecule type" value="Genomic_DNA"/>
</dbReference>
<evidence type="ECO:0000313" key="1">
    <source>
        <dbReference type="EMBL" id="CCA24329.1"/>
    </source>
</evidence>